<dbReference type="PANTHER" id="PTHR35046">
    <property type="entry name" value="ZINC KNUCKLE (CCHC-TYPE) FAMILY PROTEIN"/>
    <property type="match status" value="1"/>
</dbReference>
<evidence type="ECO:0000256" key="8">
    <source>
        <dbReference type="SAM" id="MobiDB-lite"/>
    </source>
</evidence>
<evidence type="ECO:0000256" key="6">
    <source>
        <dbReference type="ARBA" id="ARBA00022801"/>
    </source>
</evidence>
<feature type="domain" description="Reverse transcriptase" evidence="9">
    <location>
        <begin position="640"/>
        <end position="819"/>
    </location>
</feature>
<dbReference type="Gene3D" id="3.10.20.370">
    <property type="match status" value="1"/>
</dbReference>
<dbReference type="GO" id="GO:0003964">
    <property type="term" value="F:RNA-directed DNA polymerase activity"/>
    <property type="evidence" value="ECO:0007669"/>
    <property type="project" value="UniProtKB-KW"/>
</dbReference>
<dbReference type="SUPFAM" id="SSF50630">
    <property type="entry name" value="Acid proteases"/>
    <property type="match status" value="1"/>
</dbReference>
<dbReference type="CDD" id="cd09274">
    <property type="entry name" value="RNase_HI_RT_Ty3"/>
    <property type="match status" value="1"/>
</dbReference>
<evidence type="ECO:0000256" key="3">
    <source>
        <dbReference type="ARBA" id="ARBA00022695"/>
    </source>
</evidence>
<dbReference type="InterPro" id="IPR000477">
    <property type="entry name" value="RT_dom"/>
</dbReference>
<keyword evidence="4" id="KW-0540">Nuclease</keyword>
<feature type="region of interest" description="Disordered" evidence="8">
    <location>
        <begin position="193"/>
        <end position="265"/>
    </location>
</feature>
<evidence type="ECO:0000313" key="10">
    <source>
        <dbReference type="EMBL" id="KAK1664835.1"/>
    </source>
</evidence>
<dbReference type="Pfam" id="PF17917">
    <property type="entry name" value="RT_RNaseH"/>
    <property type="match status" value="1"/>
</dbReference>
<dbReference type="Pfam" id="PF17921">
    <property type="entry name" value="Integrase_H2C2"/>
    <property type="match status" value="1"/>
</dbReference>
<dbReference type="CDD" id="cd01647">
    <property type="entry name" value="RT_LTR"/>
    <property type="match status" value="1"/>
</dbReference>
<dbReference type="PROSITE" id="PS50878">
    <property type="entry name" value="RT_POL"/>
    <property type="match status" value="1"/>
</dbReference>
<dbReference type="Gene3D" id="3.30.70.270">
    <property type="match status" value="2"/>
</dbReference>
<dbReference type="EC" id="2.7.7.49" evidence="1"/>
<protein>
    <recommendedName>
        <fullName evidence="1">RNA-directed DNA polymerase</fullName>
        <ecNumber evidence="1">2.7.7.49</ecNumber>
    </recommendedName>
</protein>
<dbReference type="Pfam" id="PF00078">
    <property type="entry name" value="RVT_1"/>
    <property type="match status" value="1"/>
</dbReference>
<dbReference type="InterPro" id="IPR041373">
    <property type="entry name" value="RT_RNaseH"/>
</dbReference>
<evidence type="ECO:0000256" key="5">
    <source>
        <dbReference type="ARBA" id="ARBA00022759"/>
    </source>
</evidence>
<evidence type="ECO:0000256" key="1">
    <source>
        <dbReference type="ARBA" id="ARBA00012493"/>
    </source>
</evidence>
<dbReference type="InterPro" id="IPR043128">
    <property type="entry name" value="Rev_trsase/Diguanyl_cyclase"/>
</dbReference>
<dbReference type="GO" id="GO:0004519">
    <property type="term" value="F:endonuclease activity"/>
    <property type="evidence" value="ECO:0007669"/>
    <property type="project" value="UniProtKB-KW"/>
</dbReference>
<dbReference type="InterPro" id="IPR043502">
    <property type="entry name" value="DNA/RNA_pol_sf"/>
</dbReference>
<reference evidence="10" key="1">
    <citation type="submission" date="2023-07" db="EMBL/GenBank/DDBJ databases">
        <title>A chromosome-level genome assembly of Lolium multiflorum.</title>
        <authorList>
            <person name="Chen Y."/>
            <person name="Copetti D."/>
            <person name="Kolliker R."/>
            <person name="Studer B."/>
        </authorList>
    </citation>
    <scope>NUCLEOTIDE SEQUENCE</scope>
    <source>
        <strain evidence="10">02402/16</strain>
        <tissue evidence="10">Leaf</tissue>
    </source>
</reference>
<name>A0AAD8SVT0_LOLMU</name>
<keyword evidence="11" id="KW-1185">Reference proteome</keyword>
<dbReference type="FunFam" id="3.30.70.270:FF:000020">
    <property type="entry name" value="Transposon Tf2-6 polyprotein-like Protein"/>
    <property type="match status" value="1"/>
</dbReference>
<evidence type="ECO:0000313" key="11">
    <source>
        <dbReference type="Proteomes" id="UP001231189"/>
    </source>
</evidence>
<proteinExistence type="predicted"/>
<organism evidence="10 11">
    <name type="scientific">Lolium multiflorum</name>
    <name type="common">Italian ryegrass</name>
    <name type="synonym">Lolium perenne subsp. multiflorum</name>
    <dbReference type="NCBI Taxonomy" id="4521"/>
    <lineage>
        <taxon>Eukaryota</taxon>
        <taxon>Viridiplantae</taxon>
        <taxon>Streptophyta</taxon>
        <taxon>Embryophyta</taxon>
        <taxon>Tracheophyta</taxon>
        <taxon>Spermatophyta</taxon>
        <taxon>Magnoliopsida</taxon>
        <taxon>Liliopsida</taxon>
        <taxon>Poales</taxon>
        <taxon>Poaceae</taxon>
        <taxon>BOP clade</taxon>
        <taxon>Pooideae</taxon>
        <taxon>Poodae</taxon>
        <taxon>Poeae</taxon>
        <taxon>Poeae Chloroplast Group 2 (Poeae type)</taxon>
        <taxon>Loliodinae</taxon>
        <taxon>Loliinae</taxon>
        <taxon>Lolium</taxon>
    </lineage>
</organism>
<dbReference type="GO" id="GO:0016787">
    <property type="term" value="F:hydrolase activity"/>
    <property type="evidence" value="ECO:0007669"/>
    <property type="project" value="UniProtKB-KW"/>
</dbReference>
<dbReference type="Gene3D" id="2.40.70.10">
    <property type="entry name" value="Acid Proteases"/>
    <property type="match status" value="2"/>
</dbReference>
<feature type="compositionally biased region" description="Low complexity" evidence="8">
    <location>
        <begin position="253"/>
        <end position="262"/>
    </location>
</feature>
<keyword evidence="6" id="KW-0378">Hydrolase</keyword>
<evidence type="ECO:0000256" key="4">
    <source>
        <dbReference type="ARBA" id="ARBA00022722"/>
    </source>
</evidence>
<evidence type="ECO:0000256" key="7">
    <source>
        <dbReference type="ARBA" id="ARBA00022918"/>
    </source>
</evidence>
<comment type="caution">
    <text evidence="10">The sequence shown here is derived from an EMBL/GenBank/DDBJ whole genome shotgun (WGS) entry which is preliminary data.</text>
</comment>
<feature type="compositionally biased region" description="Polar residues" evidence="8">
    <location>
        <begin position="207"/>
        <end position="220"/>
    </location>
</feature>
<dbReference type="SUPFAM" id="SSF56672">
    <property type="entry name" value="DNA/RNA polymerases"/>
    <property type="match status" value="1"/>
</dbReference>
<keyword evidence="7" id="KW-0695">RNA-directed DNA polymerase</keyword>
<evidence type="ECO:0000259" key="9">
    <source>
        <dbReference type="PROSITE" id="PS50878"/>
    </source>
</evidence>
<dbReference type="Proteomes" id="UP001231189">
    <property type="component" value="Unassembled WGS sequence"/>
</dbReference>
<dbReference type="InterPro" id="IPR041588">
    <property type="entry name" value="Integrase_H2C2"/>
</dbReference>
<dbReference type="PANTHER" id="PTHR35046:SF9">
    <property type="entry name" value="RNA-DIRECTED DNA POLYMERASE"/>
    <property type="match status" value="1"/>
</dbReference>
<dbReference type="CDD" id="cd00303">
    <property type="entry name" value="retropepsin_like"/>
    <property type="match status" value="2"/>
</dbReference>
<keyword evidence="3" id="KW-0548">Nucleotidyltransferase</keyword>
<gene>
    <name evidence="10" type="ORF">QYE76_052994</name>
</gene>
<dbReference type="Gene3D" id="3.10.10.10">
    <property type="entry name" value="HIV Type 1 Reverse Transcriptase, subunit A, domain 1"/>
    <property type="match status" value="1"/>
</dbReference>
<keyword evidence="5" id="KW-0255">Endonuclease</keyword>
<keyword evidence="2" id="KW-0808">Transferase</keyword>
<dbReference type="EMBL" id="JAUUTY010000003">
    <property type="protein sequence ID" value="KAK1664835.1"/>
    <property type="molecule type" value="Genomic_DNA"/>
</dbReference>
<sequence>MVRLELVKIKKTPEKRRDGEAEAALEVSEKDNAFTGFKHRFNLVAREPAGYSFRNPPGPVGIKTLVGPTPAAVDPAKMTSEELHAHFTHLLGGHARDTEARIGDVDAKLTDALDKLDGLEAAFNSKLDAKFQELLTRLPPPRMIRCGIVEDNEAMLARFFGGLNKEIQHILDYKEYNTITRLFHLACKAEREVQDRQPPWRRANVSAGRTSSWSPRQSAPPSRGTAPAPTTSKYTAPASRAPPAAAPPPSAGPPRSSSSMASTGKTRDIQCRKCLGFGHIERECRTKRVMLVREDGEYDSASDFDEDTLALIAARDGANSDSEREMEVMEADTADQYRSLVAQRVLSVQLSKAEHDQRHNLFQTRGVVKERAIRIIIDGGSCNNLASVDMVEKLSLPTRQRTHPYYIQWFESSRKLKVTRTTRVHFTIGTYSDFVDCDVVPMQACSLLLGRPWQFDRESVHNGRTNQYSLMHDGKKIGLKPMTPEQIVKDDLARASRVKNEEKHKSENQIVAADFVPHKTNTKSDSNHATEIRLKNPCLLASKSDIAELDVNTTQCYAIICKEVLFSFEDMPPSLPPAVANLLQEFIDVFPQDVPPGLPPISGIEHQIDLIPGASLPNRAPYRTNPKETKEIQRQIQVLQDKGYIRESLSPCVVPIILVPKKDGSSRMCTDCRAINNITIRYRHPIPRLDDMLDELSGSIMFSKVDLRSGYHQIRMQLGDEWKTAFKTKFGLYEWLVMPFGLTNAPSTFMRLMNEVLRAFIGRFVVVYFDDILIYSKSLEDHLDHLRAVFNALRDARLYGNLEKCTFCTNRVAFLGYVVTAQGIEVDPAKIEAIESWPQPKTVTQVRSFLGLAGFYRRFVKDFGSIAAPLNELTKKDVPFVWGDAQQEAFVILKDKLTHAPLLQLPDFNKTFELECDASGIGLGGVLLQEGKPVAYFSEKLSGPSLNYSTYDKELYALVRTLETWQHYLWPKEFVIHSDHESLKHIRSQAKLNRRHAKWVEFIESFPYVIKHKKGKDNVIADALSRRYTMLSQLDFKIFGLETIKEQYLHDADFKDVLLNCKDGRTWNKFVLNDGFVFRANKLCIPDSSVRLLLLQEAHGGGLMGHFGVKKTEDVLAAHFFWPPSLVAQEENVDVNFIKNNNFNNNAYRNNYGNNNFRPYPSNNGNGYGNSYGNSYNNNKSVPSGLEVMLKEFISTQTAFNKTVEEKLSKIDILASKVDSLALDVDLLKLKVMPEEVKDARFAKTNAIQVRINDNIRMLAELHARWDREEKEKLAKENNVAKVWTITTTSNVDSSHVAAPPTINGKIIGVGDVSTPSAKRTKLPETDKTAEIFQNIGDNDSIAVEHNGLDFDDCHITEVIKFLQKLARSPNASAINLAFTKHITNALIKAREEKLKLEASIPRKLEDGWEPIIKMKFNDFECNALCDLGASISVMPKKIYDMLDLPPLKNCYLDVNLADNVKKKPLGRIDNVRITVNNNLVPVDFVVLDIECNASCPIVLGRPFLRTVGAVIDMKEGNIKYHFPLKKGMEHFPRKRMKLPFDSIIRTSYDVDASSLDVT</sequence>
<dbReference type="Gene3D" id="1.10.340.70">
    <property type="match status" value="1"/>
</dbReference>
<dbReference type="InterPro" id="IPR021109">
    <property type="entry name" value="Peptidase_aspartic_dom_sf"/>
</dbReference>
<accession>A0AAD8SVT0</accession>
<evidence type="ECO:0000256" key="2">
    <source>
        <dbReference type="ARBA" id="ARBA00022679"/>
    </source>
</evidence>